<dbReference type="EMBL" id="CR522870">
    <property type="protein sequence ID" value="CAG36415.1"/>
    <property type="molecule type" value="Genomic_DNA"/>
</dbReference>
<evidence type="ECO:0000313" key="2">
    <source>
        <dbReference type="EMBL" id="CAG36415.1"/>
    </source>
</evidence>
<dbReference type="Gene3D" id="3.40.1700.10">
    <property type="entry name" value="DNA integrity scanning protein, DisA, N-terminal domain"/>
    <property type="match status" value="1"/>
</dbReference>
<dbReference type="Pfam" id="PF02457">
    <property type="entry name" value="DAC"/>
    <property type="match status" value="1"/>
</dbReference>
<dbReference type="PROSITE" id="PS51794">
    <property type="entry name" value="DAC"/>
    <property type="match status" value="1"/>
</dbReference>
<evidence type="ECO:0000259" key="1">
    <source>
        <dbReference type="PROSITE" id="PS51794"/>
    </source>
</evidence>
<protein>
    <recommendedName>
        <fullName evidence="1">DAC domain-containing protein</fullName>
    </recommendedName>
</protein>
<dbReference type="eggNOG" id="ENOG502Z9ZC">
    <property type="taxonomic scope" value="Bacteria"/>
</dbReference>
<dbReference type="InterPro" id="IPR003390">
    <property type="entry name" value="DNA_integrity_scan_DisA_N"/>
</dbReference>
<dbReference type="Pfam" id="PF21749">
    <property type="entry name" value="DACND"/>
    <property type="match status" value="1"/>
</dbReference>
<keyword evidence="3" id="KW-1185">Reference proteome</keyword>
<dbReference type="SUPFAM" id="SSF143597">
    <property type="entry name" value="YojJ-like"/>
    <property type="match status" value="1"/>
</dbReference>
<dbReference type="STRING" id="177439.DP1686"/>
<proteinExistence type="predicted"/>
<accession>Q6AML0</accession>
<dbReference type="HOGENOM" id="CLU_574563_0_0_7"/>
<sequence length="482" mass="53779">MIEAAKNFKFAQRCLTDTLRGIREGLSLFTGHSSRVAAIFSLTENSDIYIFDPQDLLGGHAPKIRSIFTKPSNGQPPTTAATVNTILGEKDIDLDGLISFGGTAPSMFYQKWFTEHHPDICSTEPVECWLEHATQCISNDLTTRPEFYTGISGNFLREYASHAVRDSIVDLLNLSLGCDIHMRIYPILYAILGISKINEEGARPFGRIIFAEPRQILPKVTFLAQFDEDRPPLLANYKHVRKLLQAVENSEGYLVSDGEKILGICGNDIPENCLAVSFQKKIGFISYNNQTICSFAHGLYCVDAYRAKLVEVEDILLDYPLDTETRSSLLQIAEKIVHNGQDKGFGCCLVIDLHTSPIGIEGQNVHPVLDLQQPEKLQLACALSKVDGALHIRPDLKLHAFACLLDGSRIKNENRARGARYNSALRFSYHHPTSIIIVVSSDRPVSVIYQGQEVQKTPHCALTLSCMLHPQKIDKWLAEREV</sequence>
<dbReference type="RefSeq" id="WP_011188927.1">
    <property type="nucleotide sequence ID" value="NC_006138.1"/>
</dbReference>
<organism evidence="2 3">
    <name type="scientific">Desulfotalea psychrophila (strain LSv54 / DSM 12343)</name>
    <dbReference type="NCBI Taxonomy" id="177439"/>
    <lineage>
        <taxon>Bacteria</taxon>
        <taxon>Pseudomonadati</taxon>
        <taxon>Thermodesulfobacteriota</taxon>
        <taxon>Desulfobulbia</taxon>
        <taxon>Desulfobulbales</taxon>
        <taxon>Desulfocapsaceae</taxon>
        <taxon>Desulfotalea</taxon>
    </lineage>
</organism>
<gene>
    <name evidence="2" type="ordered locus">DP1686</name>
</gene>
<reference evidence="3" key="1">
    <citation type="journal article" date="2004" name="Environ. Microbiol.">
        <title>The genome of Desulfotalea psychrophila, a sulfate-reducing bacterium from permanently cold Arctic sediments.</title>
        <authorList>
            <person name="Rabus R."/>
            <person name="Ruepp A."/>
            <person name="Frickey T."/>
            <person name="Rattei T."/>
            <person name="Fartmann B."/>
            <person name="Stark M."/>
            <person name="Bauer M."/>
            <person name="Zibat A."/>
            <person name="Lombardot T."/>
            <person name="Becker I."/>
            <person name="Amann J."/>
            <person name="Gellner K."/>
            <person name="Teeling H."/>
            <person name="Leuschner W.D."/>
            <person name="Gloeckner F.-O."/>
            <person name="Lupas A.N."/>
            <person name="Amann R."/>
            <person name="Klenk H.-P."/>
        </authorList>
    </citation>
    <scope>NUCLEOTIDE SEQUENCE [LARGE SCALE GENOMIC DNA]</scope>
    <source>
        <strain evidence="3">DSM 12343 / LSv54</strain>
    </source>
</reference>
<dbReference type="KEGG" id="dps:DP1686"/>
<dbReference type="OrthoDB" id="859517at2"/>
<evidence type="ECO:0000313" key="3">
    <source>
        <dbReference type="Proteomes" id="UP000000602"/>
    </source>
</evidence>
<feature type="domain" description="DAC" evidence="1">
    <location>
        <begin position="309"/>
        <end position="459"/>
    </location>
</feature>
<dbReference type="InterPro" id="IPR048555">
    <property type="entry name" value="DACNH"/>
</dbReference>
<dbReference type="Proteomes" id="UP000000602">
    <property type="component" value="Chromosome"/>
</dbReference>
<dbReference type="Pfam" id="PF21750">
    <property type="entry name" value="DACNH"/>
    <property type="match status" value="1"/>
</dbReference>
<name>Q6AML0_DESPS</name>
<dbReference type="InterPro" id="IPR036888">
    <property type="entry name" value="DNA_integrity_DisA_N_sf"/>
</dbReference>
<dbReference type="InterPro" id="IPR048552">
    <property type="entry name" value="DACND"/>
</dbReference>
<dbReference type="AlphaFoldDB" id="Q6AML0"/>